<dbReference type="Proteomes" id="UP000753908">
    <property type="component" value="Unassembled WGS sequence"/>
</dbReference>
<dbReference type="AlphaFoldDB" id="A0A951PHT5"/>
<keyword evidence="2" id="KW-0732">Signal</keyword>
<evidence type="ECO:0000256" key="2">
    <source>
        <dbReference type="SAM" id="SignalP"/>
    </source>
</evidence>
<comment type="caution">
    <text evidence="3">The sequence shown here is derived from an EMBL/GenBank/DDBJ whole genome shotgun (WGS) entry which is preliminary data.</text>
</comment>
<gene>
    <name evidence="3" type="ORF">KME25_03015</name>
</gene>
<evidence type="ECO:0000313" key="3">
    <source>
        <dbReference type="EMBL" id="MBW4543409.1"/>
    </source>
</evidence>
<organism evidence="3 4">
    <name type="scientific">Symplocastrum torsivum CPER-KK1</name>
    <dbReference type="NCBI Taxonomy" id="450513"/>
    <lineage>
        <taxon>Bacteria</taxon>
        <taxon>Bacillati</taxon>
        <taxon>Cyanobacteriota</taxon>
        <taxon>Cyanophyceae</taxon>
        <taxon>Oscillatoriophycideae</taxon>
        <taxon>Oscillatoriales</taxon>
        <taxon>Microcoleaceae</taxon>
        <taxon>Symplocastrum</taxon>
    </lineage>
</organism>
<reference evidence="3" key="1">
    <citation type="submission" date="2021-05" db="EMBL/GenBank/DDBJ databases">
        <authorList>
            <person name="Pietrasiak N."/>
            <person name="Ward R."/>
            <person name="Stajich J.E."/>
            <person name="Kurbessoian T."/>
        </authorList>
    </citation>
    <scope>NUCLEOTIDE SEQUENCE</scope>
    <source>
        <strain evidence="3">CPER-KK1</strain>
    </source>
</reference>
<reference evidence="3" key="2">
    <citation type="journal article" date="2022" name="Microbiol. Resour. Announc.">
        <title>Metagenome Sequencing to Explore Phylogenomics of Terrestrial Cyanobacteria.</title>
        <authorList>
            <person name="Ward R.D."/>
            <person name="Stajich J.E."/>
            <person name="Johansen J.R."/>
            <person name="Huntemann M."/>
            <person name="Clum A."/>
            <person name="Foster B."/>
            <person name="Foster B."/>
            <person name="Roux S."/>
            <person name="Palaniappan K."/>
            <person name="Varghese N."/>
            <person name="Mukherjee S."/>
            <person name="Reddy T.B.K."/>
            <person name="Daum C."/>
            <person name="Copeland A."/>
            <person name="Chen I.A."/>
            <person name="Ivanova N.N."/>
            <person name="Kyrpides N.C."/>
            <person name="Shapiro N."/>
            <person name="Eloe-Fadrosh E.A."/>
            <person name="Pietrasiak N."/>
        </authorList>
    </citation>
    <scope>NUCLEOTIDE SEQUENCE</scope>
    <source>
        <strain evidence="3">CPER-KK1</strain>
    </source>
</reference>
<feature type="coiled-coil region" evidence="1">
    <location>
        <begin position="64"/>
        <end position="129"/>
    </location>
</feature>
<evidence type="ECO:0000313" key="4">
    <source>
        <dbReference type="Proteomes" id="UP000753908"/>
    </source>
</evidence>
<feature type="signal peptide" evidence="2">
    <location>
        <begin position="1"/>
        <end position="27"/>
    </location>
</feature>
<evidence type="ECO:0000256" key="1">
    <source>
        <dbReference type="SAM" id="Coils"/>
    </source>
</evidence>
<name>A0A951PHT5_9CYAN</name>
<keyword evidence="1" id="KW-0175">Coiled coil</keyword>
<feature type="chain" id="PRO_5037186896" evidence="2">
    <location>
        <begin position="28"/>
        <end position="138"/>
    </location>
</feature>
<sequence>MHVIKSIGWVVGLSLVAGVISTAPARADSYSDITGTNIWNNTAPIFETDTELPDGLIANITRVNRESEQAFDTCNNAIAQAEQNTPTIRRYARQPGTETAALPAACRQLEALRAEADNLRRTVEDVERSRSNPALLTW</sequence>
<accession>A0A951PHT5</accession>
<proteinExistence type="predicted"/>
<dbReference type="EMBL" id="JAHHIF010000003">
    <property type="protein sequence ID" value="MBW4543409.1"/>
    <property type="molecule type" value="Genomic_DNA"/>
</dbReference>
<protein>
    <submittedName>
        <fullName evidence="3">Uncharacterized protein</fullName>
    </submittedName>
</protein>